<organism evidence="2 3">
    <name type="scientific">Spirosoma fluviale</name>
    <dbReference type="NCBI Taxonomy" id="1597977"/>
    <lineage>
        <taxon>Bacteria</taxon>
        <taxon>Pseudomonadati</taxon>
        <taxon>Bacteroidota</taxon>
        <taxon>Cytophagia</taxon>
        <taxon>Cytophagales</taxon>
        <taxon>Cytophagaceae</taxon>
        <taxon>Spirosoma</taxon>
    </lineage>
</organism>
<evidence type="ECO:0008006" key="4">
    <source>
        <dbReference type="Google" id="ProtNLM"/>
    </source>
</evidence>
<gene>
    <name evidence="2" type="ORF">SAMN06269250_2105</name>
</gene>
<keyword evidence="1" id="KW-0732">Signal</keyword>
<dbReference type="RefSeq" id="WP_097125661.1">
    <property type="nucleotide sequence ID" value="NZ_OCNH01000001.1"/>
</dbReference>
<reference evidence="3" key="1">
    <citation type="submission" date="2017-09" db="EMBL/GenBank/DDBJ databases">
        <authorList>
            <person name="Varghese N."/>
            <person name="Submissions S."/>
        </authorList>
    </citation>
    <scope>NUCLEOTIDE SEQUENCE [LARGE SCALE GENOMIC DNA]</scope>
    <source>
        <strain evidence="3">DSM 29961</strain>
    </source>
</reference>
<keyword evidence="3" id="KW-1185">Reference proteome</keyword>
<dbReference type="EMBL" id="OCNH01000001">
    <property type="protein sequence ID" value="SOD82341.1"/>
    <property type="molecule type" value="Genomic_DNA"/>
</dbReference>
<dbReference type="Proteomes" id="UP000219452">
    <property type="component" value="Unassembled WGS sequence"/>
</dbReference>
<feature type="chain" id="PRO_5012041192" description="Tetratricopeptide repeat-containing protein" evidence="1">
    <location>
        <begin position="21"/>
        <end position="481"/>
    </location>
</feature>
<evidence type="ECO:0000313" key="3">
    <source>
        <dbReference type="Proteomes" id="UP000219452"/>
    </source>
</evidence>
<sequence length="481" mass="53629">MKRFISFVAFVGFVSTVGLAQPAQNLTQAIRYIKLASTLRAVDKSDESISLLKRALPAVRTTNFYWEAVTNESLGLSYSDLRDTTTALQYLERARTQYLKLKYVASAWGVNEIVRNLSNKNLYAGIQIGTSTIKLAILKTRYETDFYEKDIKTTVDIASPAVTLFADASASYKPEQDALKVCLDSVQRYNIPNERVFIVLSNDVREELAKNPSNRKKLYDQLSRVLPNSNLKIDTSLTASREAELFTIGAIPRKVWPTTSALDIGSNSTLGGYFDQATPMGAKTFHGINVPVGINSLVEQIDSKRALNLDAFKREAQRVVKSVADAELLKRVNSESKGLQQRRTVGIGGDLVWALVSYLHPEKAGVTAVAITMDDMERFKKLALSDYRELTKPDLSNIANPTIRAQAEQDISTVQNLLNEKQIVVGALWLESIMKAYSTASTPRRFVFVRNADVGWVTGKFLETINYEYESTIAKGSLYTR</sequence>
<dbReference type="AlphaFoldDB" id="A0A286FGG6"/>
<protein>
    <recommendedName>
        <fullName evidence="4">Tetratricopeptide repeat-containing protein</fullName>
    </recommendedName>
</protein>
<proteinExistence type="predicted"/>
<evidence type="ECO:0000256" key="1">
    <source>
        <dbReference type="SAM" id="SignalP"/>
    </source>
</evidence>
<feature type="signal peptide" evidence="1">
    <location>
        <begin position="1"/>
        <end position="20"/>
    </location>
</feature>
<name>A0A286FGG6_9BACT</name>
<accession>A0A286FGG6</accession>
<evidence type="ECO:0000313" key="2">
    <source>
        <dbReference type="EMBL" id="SOD82341.1"/>
    </source>
</evidence>
<dbReference type="OrthoDB" id="915812at2"/>